<organism evidence="2 3">
    <name type="scientific">Prevotella histicola JCM 15637 = DNF00424</name>
    <dbReference type="NCBI Taxonomy" id="1236504"/>
    <lineage>
        <taxon>Bacteria</taxon>
        <taxon>Pseudomonadati</taxon>
        <taxon>Bacteroidota</taxon>
        <taxon>Bacteroidia</taxon>
        <taxon>Bacteroidales</taxon>
        <taxon>Prevotellaceae</taxon>
        <taxon>Prevotella</taxon>
    </lineage>
</organism>
<reference evidence="2 3" key="1">
    <citation type="submission" date="2014-07" db="EMBL/GenBank/DDBJ databases">
        <authorList>
            <person name="McCorrison J."/>
            <person name="Sanka R."/>
            <person name="Torralba M."/>
            <person name="Gillis M."/>
            <person name="Haft D.H."/>
            <person name="Methe B."/>
            <person name="Sutton G."/>
            <person name="Nelson K.E."/>
        </authorList>
    </citation>
    <scope>NUCLEOTIDE SEQUENCE [LARGE SCALE GENOMIC DNA]</scope>
    <source>
        <strain evidence="2 3">DNF00424</strain>
    </source>
</reference>
<protein>
    <recommendedName>
        <fullName evidence="1">HU domain-containing protein</fullName>
    </recommendedName>
</protein>
<evidence type="ECO:0000259" key="1">
    <source>
        <dbReference type="Pfam" id="PF18291"/>
    </source>
</evidence>
<proteinExistence type="predicted"/>
<feature type="domain" description="HU" evidence="1">
    <location>
        <begin position="1"/>
        <end position="115"/>
    </location>
</feature>
<dbReference type="InterPro" id="IPR041607">
    <property type="entry name" value="HU-HIG"/>
</dbReference>
<dbReference type="EMBL" id="JRNJ01000022">
    <property type="protein sequence ID" value="KGF29923.1"/>
    <property type="molecule type" value="Genomic_DNA"/>
</dbReference>
<evidence type="ECO:0000313" key="2">
    <source>
        <dbReference type="EMBL" id="KGF29923.1"/>
    </source>
</evidence>
<dbReference type="Proteomes" id="UP000029533">
    <property type="component" value="Unassembled WGS sequence"/>
</dbReference>
<dbReference type="RefSeq" id="WP_036868462.1">
    <property type="nucleotide sequence ID" value="NZ_JRNJ01000022.1"/>
</dbReference>
<dbReference type="Pfam" id="PF18291">
    <property type="entry name" value="HU-HIG"/>
    <property type="match status" value="1"/>
</dbReference>
<name>A0AAW3FIV3_9BACT</name>
<evidence type="ECO:0000313" key="3">
    <source>
        <dbReference type="Proteomes" id="UP000029533"/>
    </source>
</evidence>
<sequence>MAIKYKVQHRRSQVSGKHYASLAAVSNGRISLSDLCEDVASKSHMEAHEIRGVMERLASRAQTLLSRGFRVEFGPVTIFPKSSGTLTDTETHAATADDLSVVKAKTTLGATVSRKFTRDFAEGCNWQRIDE</sequence>
<accession>A0AAW3FIV3</accession>
<comment type="caution">
    <text evidence="2">The sequence shown here is derived from an EMBL/GenBank/DDBJ whole genome shotgun (WGS) entry which is preliminary data.</text>
</comment>
<gene>
    <name evidence="2" type="ORF">HMPREF2132_01730</name>
</gene>
<dbReference type="AlphaFoldDB" id="A0AAW3FIV3"/>